<dbReference type="AlphaFoldDB" id="A0A1E1F1G3"/>
<proteinExistence type="predicted"/>
<dbReference type="OrthoDB" id="9795402at2"/>
<protein>
    <recommendedName>
        <fullName evidence="1">YgjP-like metallopeptidase domain-containing protein</fullName>
    </recommendedName>
</protein>
<evidence type="ECO:0000259" key="1">
    <source>
        <dbReference type="Pfam" id="PF01863"/>
    </source>
</evidence>
<organism evidence="2 3">
    <name type="scientific">Sphingobium cloacae</name>
    <dbReference type="NCBI Taxonomy" id="120107"/>
    <lineage>
        <taxon>Bacteria</taxon>
        <taxon>Pseudomonadati</taxon>
        <taxon>Pseudomonadota</taxon>
        <taxon>Alphaproteobacteria</taxon>
        <taxon>Sphingomonadales</taxon>
        <taxon>Sphingomonadaceae</taxon>
        <taxon>Sphingobium</taxon>
    </lineage>
</organism>
<dbReference type="KEGG" id="sclo:SCLO_1013040"/>
<evidence type="ECO:0000313" key="3">
    <source>
        <dbReference type="Proteomes" id="UP000218272"/>
    </source>
</evidence>
<sequence length="242" mass="28001">MHTELTIGGISIDVIFKDIKNVHLSVYPPTGRVHISAPRRMSLENVRLFAISKIGWIKRHQAKIQDQPRESPREYLERESHYVWGRRYLLTIQEGGAKSTVSLGVRTLELTVPDGASPDIKEEALSEWYRAELRKRAAHLLDKWAKHLNVELRAFYIQRMKTKWGSSNPQRKTVRLNLELAKFPPECLDYVTLHETAHFIVPNHSPEFIAILDRNLPGWRTIRDRLNEGPLPCFSQPVNKDA</sequence>
<dbReference type="PANTHER" id="PTHR30399">
    <property type="entry name" value="UNCHARACTERIZED PROTEIN YGJP"/>
    <property type="match status" value="1"/>
</dbReference>
<dbReference type="PANTHER" id="PTHR30399:SF1">
    <property type="entry name" value="UTP PYROPHOSPHATASE"/>
    <property type="match status" value="1"/>
</dbReference>
<dbReference type="EMBL" id="AP017655">
    <property type="protein sequence ID" value="BAV64344.1"/>
    <property type="molecule type" value="Genomic_DNA"/>
</dbReference>
<evidence type="ECO:0000313" key="2">
    <source>
        <dbReference type="EMBL" id="BAV64344.1"/>
    </source>
</evidence>
<dbReference type="Gene3D" id="3.30.2010.10">
    <property type="entry name" value="Metalloproteases ('zincins'), catalytic domain"/>
    <property type="match status" value="1"/>
</dbReference>
<name>A0A1E1F1G3_9SPHN</name>
<dbReference type="Proteomes" id="UP000218272">
    <property type="component" value="Chromosome SCLO_1"/>
</dbReference>
<dbReference type="CDD" id="cd07344">
    <property type="entry name" value="M48_yhfN_like"/>
    <property type="match status" value="1"/>
</dbReference>
<dbReference type="RefSeq" id="WP_066522263.1">
    <property type="nucleotide sequence ID" value="NZ_AP017655.1"/>
</dbReference>
<dbReference type="InterPro" id="IPR053136">
    <property type="entry name" value="UTP_pyrophosphatase-like"/>
</dbReference>
<dbReference type="InterPro" id="IPR002725">
    <property type="entry name" value="YgjP-like_metallopeptidase"/>
</dbReference>
<feature type="domain" description="YgjP-like metallopeptidase" evidence="1">
    <location>
        <begin position="24"/>
        <end position="228"/>
    </location>
</feature>
<reference evidence="2 3" key="1">
    <citation type="submission" date="2016-10" db="EMBL/GenBank/DDBJ databases">
        <title>Complete Genome Sequence of the Nonylphenol-Degrading Bacterium Sphingobium cloacae JCM 10874T.</title>
        <authorList>
            <person name="Ootsuka M."/>
            <person name="Nishizawa T."/>
            <person name="Ohta H."/>
        </authorList>
    </citation>
    <scope>NUCLEOTIDE SEQUENCE [LARGE SCALE GENOMIC DNA]</scope>
    <source>
        <strain evidence="2 3">JCM 10874</strain>
    </source>
</reference>
<accession>A0A1E1F1G3</accession>
<keyword evidence="3" id="KW-1185">Reference proteome</keyword>
<gene>
    <name evidence="2" type="ORF">SCLO_1013040</name>
</gene>
<dbReference type="Pfam" id="PF01863">
    <property type="entry name" value="YgjP-like"/>
    <property type="match status" value="1"/>
</dbReference>